<feature type="transmembrane region" description="Helical" evidence="1">
    <location>
        <begin position="73"/>
        <end position="95"/>
    </location>
</feature>
<feature type="transmembrane region" description="Helical" evidence="1">
    <location>
        <begin position="101"/>
        <end position="121"/>
    </location>
</feature>
<name>A0A1X7A4T9_9RHOB</name>
<keyword evidence="1" id="KW-0472">Membrane</keyword>
<feature type="transmembrane region" description="Helical" evidence="1">
    <location>
        <begin position="12"/>
        <end position="30"/>
    </location>
</feature>
<feature type="domain" description="EamA" evidence="2">
    <location>
        <begin position="13"/>
        <end position="144"/>
    </location>
</feature>
<sequence>MKRFNLDHETVVGYAWMSVAVLIWASWLVLTTSGRTTTLSVLDLAGFRALIPTLFLAPLLWRRRRQLFRIGIIRCMLLSLYGAPFSLCVGTGLSFAPVAHAGALVPGLMPVFAAVLGVVFLGQRLNVRQMVSFLLILSASAVVVFQVSVAPSADDIWIGHVLFLLGALFWACFAVTMRALGVSPYLATAIVGTVSSAIVAPFWMLSGLSALGSASIPDILFQTVFQGALSGLVSLFAFTQALRLLGIGVSALSALTPGVATLLAMPVLGQMPGHIETMALVVVVPGLAVGTLNSTNASSSR</sequence>
<dbReference type="GO" id="GO:0016020">
    <property type="term" value="C:membrane"/>
    <property type="evidence" value="ECO:0007669"/>
    <property type="project" value="InterPro"/>
</dbReference>
<evidence type="ECO:0000313" key="3">
    <source>
        <dbReference type="EMBL" id="SLN70072.1"/>
    </source>
</evidence>
<feature type="transmembrane region" description="Helical" evidence="1">
    <location>
        <begin position="219"/>
        <end position="238"/>
    </location>
</feature>
<dbReference type="SUPFAM" id="SSF103481">
    <property type="entry name" value="Multidrug resistance efflux transporter EmrE"/>
    <property type="match status" value="2"/>
</dbReference>
<feature type="transmembrane region" description="Helical" evidence="1">
    <location>
        <begin position="184"/>
        <end position="204"/>
    </location>
</feature>
<evidence type="ECO:0000256" key="1">
    <source>
        <dbReference type="SAM" id="Phobius"/>
    </source>
</evidence>
<dbReference type="EMBL" id="FWFX01000016">
    <property type="protein sequence ID" value="SLN70072.1"/>
    <property type="molecule type" value="Genomic_DNA"/>
</dbReference>
<keyword evidence="1" id="KW-0812">Transmembrane</keyword>
<feature type="transmembrane region" description="Helical" evidence="1">
    <location>
        <begin position="156"/>
        <end position="177"/>
    </location>
</feature>
<feature type="transmembrane region" description="Helical" evidence="1">
    <location>
        <begin position="42"/>
        <end position="61"/>
    </location>
</feature>
<dbReference type="Proteomes" id="UP000193061">
    <property type="component" value="Unassembled WGS sequence"/>
</dbReference>
<organism evidence="3 4">
    <name type="scientific">Roseovarius albus</name>
    <dbReference type="NCBI Taxonomy" id="1247867"/>
    <lineage>
        <taxon>Bacteria</taxon>
        <taxon>Pseudomonadati</taxon>
        <taxon>Pseudomonadota</taxon>
        <taxon>Alphaproteobacteria</taxon>
        <taxon>Rhodobacterales</taxon>
        <taxon>Roseobacteraceae</taxon>
        <taxon>Roseovarius</taxon>
    </lineage>
</organism>
<dbReference type="InterPro" id="IPR000620">
    <property type="entry name" value="EamA_dom"/>
</dbReference>
<proteinExistence type="predicted"/>
<feature type="transmembrane region" description="Helical" evidence="1">
    <location>
        <begin position="274"/>
        <end position="292"/>
    </location>
</feature>
<dbReference type="Pfam" id="PF00892">
    <property type="entry name" value="EamA"/>
    <property type="match status" value="1"/>
</dbReference>
<dbReference type="OrthoDB" id="7743310at2"/>
<accession>A0A1X7A4T9</accession>
<dbReference type="AlphaFoldDB" id="A0A1X7A4T9"/>
<keyword evidence="4" id="KW-1185">Reference proteome</keyword>
<gene>
    <name evidence="3" type="ORF">ROA7450_03820</name>
</gene>
<evidence type="ECO:0000313" key="4">
    <source>
        <dbReference type="Proteomes" id="UP000193061"/>
    </source>
</evidence>
<keyword evidence="1" id="KW-1133">Transmembrane helix</keyword>
<reference evidence="3 4" key="1">
    <citation type="submission" date="2017-03" db="EMBL/GenBank/DDBJ databases">
        <authorList>
            <person name="Afonso C.L."/>
            <person name="Miller P.J."/>
            <person name="Scott M.A."/>
            <person name="Spackman E."/>
            <person name="Goraichik I."/>
            <person name="Dimitrov K.M."/>
            <person name="Suarez D.L."/>
            <person name="Swayne D.E."/>
        </authorList>
    </citation>
    <scope>NUCLEOTIDE SEQUENCE [LARGE SCALE GENOMIC DNA]</scope>
    <source>
        <strain evidence="3 4">CECT 7450</strain>
    </source>
</reference>
<evidence type="ECO:0000259" key="2">
    <source>
        <dbReference type="Pfam" id="PF00892"/>
    </source>
</evidence>
<dbReference type="RefSeq" id="WP_085807478.1">
    <property type="nucleotide sequence ID" value="NZ_FWFX01000016.1"/>
</dbReference>
<feature type="transmembrane region" description="Helical" evidence="1">
    <location>
        <begin position="133"/>
        <end position="150"/>
    </location>
</feature>
<dbReference type="InterPro" id="IPR037185">
    <property type="entry name" value="EmrE-like"/>
</dbReference>
<feature type="transmembrane region" description="Helical" evidence="1">
    <location>
        <begin position="245"/>
        <end position="268"/>
    </location>
</feature>
<protein>
    <submittedName>
        <fullName evidence="3">EamA-like transporter family protein</fullName>
    </submittedName>
</protein>